<evidence type="ECO:0000313" key="1">
    <source>
        <dbReference type="EMBL" id="RKG99059.1"/>
    </source>
</evidence>
<proteinExistence type="predicted"/>
<gene>
    <name evidence="1" type="ORF">D7X32_27615</name>
</gene>
<reference evidence="2" key="1">
    <citation type="submission" date="2018-09" db="EMBL/GenBank/DDBJ databases">
        <authorList>
            <person name="Livingstone P.G."/>
            <person name="Whitworth D.E."/>
        </authorList>
    </citation>
    <scope>NUCLEOTIDE SEQUENCE [LARGE SCALE GENOMIC DNA]</scope>
    <source>
        <strain evidence="2">CA043D</strain>
    </source>
</reference>
<name>A0A3A8JTG8_9BACT</name>
<dbReference type="Proteomes" id="UP000268313">
    <property type="component" value="Unassembled WGS sequence"/>
</dbReference>
<organism evidence="1 2">
    <name type="scientific">Corallococcus carmarthensis</name>
    <dbReference type="NCBI Taxonomy" id="2316728"/>
    <lineage>
        <taxon>Bacteria</taxon>
        <taxon>Pseudomonadati</taxon>
        <taxon>Myxococcota</taxon>
        <taxon>Myxococcia</taxon>
        <taxon>Myxococcales</taxon>
        <taxon>Cystobacterineae</taxon>
        <taxon>Myxococcaceae</taxon>
        <taxon>Corallococcus</taxon>
    </lineage>
</organism>
<protein>
    <submittedName>
        <fullName evidence="1">Uncharacterized protein</fullName>
    </submittedName>
</protein>
<keyword evidence="2" id="KW-1185">Reference proteome</keyword>
<dbReference type="AlphaFoldDB" id="A0A3A8JTG8"/>
<accession>A0A3A8JTG8</accession>
<evidence type="ECO:0000313" key="2">
    <source>
        <dbReference type="Proteomes" id="UP000268313"/>
    </source>
</evidence>
<comment type="caution">
    <text evidence="1">The sequence shown here is derived from an EMBL/GenBank/DDBJ whole genome shotgun (WGS) entry which is preliminary data.</text>
</comment>
<dbReference type="EMBL" id="RAWE01000123">
    <property type="protein sequence ID" value="RKG99059.1"/>
    <property type="molecule type" value="Genomic_DNA"/>
</dbReference>
<sequence length="154" mass="15596">MVSSTFLLLTPACDEGGTTDCGDTCPPVEGRYPLAFRDDAGLPAECVNLNVQALADGEPLTLQRDGGTLTGTLTGVPLTGQVYASGALSLSGAPPSSRDGGVNTFLSLTGTVARDTGDGGVVSLAGTFTGSYSRTQGTSSLRCSVTRPFTATRQ</sequence>